<dbReference type="Pfam" id="PF13668">
    <property type="entry name" value="Ferritin_2"/>
    <property type="match status" value="1"/>
</dbReference>
<dbReference type="PROSITE" id="PS51318">
    <property type="entry name" value="TAT"/>
    <property type="match status" value="1"/>
</dbReference>
<organism evidence="1 2">
    <name type="scientific">Mucilaginibacter auburnensis</name>
    <dbReference type="NCBI Taxonomy" id="1457233"/>
    <lineage>
        <taxon>Bacteria</taxon>
        <taxon>Pseudomonadati</taxon>
        <taxon>Bacteroidota</taxon>
        <taxon>Sphingobacteriia</taxon>
        <taxon>Sphingobacteriales</taxon>
        <taxon>Sphingobacteriaceae</taxon>
        <taxon>Mucilaginibacter</taxon>
    </lineage>
</organism>
<dbReference type="InterPro" id="IPR009078">
    <property type="entry name" value="Ferritin-like_SF"/>
</dbReference>
<name>A0A2H9VTT5_9SPHI</name>
<proteinExistence type="predicted"/>
<dbReference type="InterPro" id="IPR006311">
    <property type="entry name" value="TAT_signal"/>
</dbReference>
<accession>A0A2H9VTT5</accession>
<evidence type="ECO:0000313" key="1">
    <source>
        <dbReference type="EMBL" id="PJJ84236.1"/>
    </source>
</evidence>
<evidence type="ECO:0000313" key="2">
    <source>
        <dbReference type="Proteomes" id="UP000242687"/>
    </source>
</evidence>
<comment type="caution">
    <text evidence="1">The sequence shown here is derived from an EMBL/GenBank/DDBJ whole genome shotgun (WGS) entry which is preliminary data.</text>
</comment>
<dbReference type="OrthoDB" id="954262at2"/>
<protein>
    <submittedName>
        <fullName evidence="1">Ferritin-like protein</fullName>
    </submittedName>
</protein>
<dbReference type="SUPFAM" id="SSF47240">
    <property type="entry name" value="Ferritin-like"/>
    <property type="match status" value="1"/>
</dbReference>
<reference evidence="1 2" key="1">
    <citation type="submission" date="2017-11" db="EMBL/GenBank/DDBJ databases">
        <title>Genomic Encyclopedia of Archaeal and Bacterial Type Strains, Phase II (KMG-II): From Individual Species to Whole Genera.</title>
        <authorList>
            <person name="Goeker M."/>
        </authorList>
    </citation>
    <scope>NUCLEOTIDE SEQUENCE [LARGE SCALE GENOMIC DNA]</scope>
    <source>
        <strain evidence="1 2">DSM 28175</strain>
    </source>
</reference>
<keyword evidence="2" id="KW-1185">Reference proteome</keyword>
<dbReference type="Proteomes" id="UP000242687">
    <property type="component" value="Unassembled WGS sequence"/>
</dbReference>
<dbReference type="RefSeq" id="WP_100340437.1">
    <property type="nucleotide sequence ID" value="NZ_PGFJ01000001.1"/>
</dbReference>
<sequence length="234" mass="24935">MKTESLLDKADANLGRRSFLRYAAAGMAGAGVLAAGACTKGDPYYDNLGKRQPYDIGPVGDFAILNYAYALEQLEAAFYTQVVANMYTGASADEIAMFKDIRDHEIAHREFFKLALGANAMESLTPDFGAVNFTSKASVVATAQAFEDLGVSAYNGAGYLIKSADYLLIAGKIVSVEARHAAYIRNLANPGSFADGTILDGFGMDKTNTIAGVLKIANGFLKTKISAREYGYTA</sequence>
<dbReference type="EMBL" id="PGFJ01000001">
    <property type="protein sequence ID" value="PJJ84236.1"/>
    <property type="molecule type" value="Genomic_DNA"/>
</dbReference>
<gene>
    <name evidence="1" type="ORF">CLV57_1246</name>
</gene>
<dbReference type="AlphaFoldDB" id="A0A2H9VTT5"/>